<feature type="domain" description="BTB" evidence="1">
    <location>
        <begin position="153"/>
        <end position="225"/>
    </location>
</feature>
<gene>
    <name evidence="2" type="ORF">B5807_03217</name>
</gene>
<sequence>MTVHDDDPDHFEFFLRFMYTHHYDKDAIVKLAAGDKNRRVSIPSELQAVADKYDMPLLLEPIAKDVEKIFAGEVPCTLDLVKTLIPAYYKAVSNVGSPLGKISVSKIRARHYGFCDSEQFASLVKAYPVFGADMTFVQVMNLSLSLYNNSLLSDVKIRHIFRAGEVREYYAHKAILSGESRYFMAAFTVQFREAFQATMEIHDDDPDHFKFIFKYMYTHCYDIAAIVTLAAGDRVRRTTIPLEIYLVADKYNMPSSLFRETVSNSKNILYHDDYTLDELLSLVPLYYDMISEAAHPFGTLLVEQILGEFREETWPDEFTDVVKKNPVFGVDVALQLGAEHP</sequence>
<dbReference type="PROSITE" id="PS50097">
    <property type="entry name" value="BTB"/>
    <property type="match status" value="1"/>
</dbReference>
<organism evidence="2 3">
    <name type="scientific">Epicoccum nigrum</name>
    <name type="common">Soil fungus</name>
    <name type="synonym">Epicoccum purpurascens</name>
    <dbReference type="NCBI Taxonomy" id="105696"/>
    <lineage>
        <taxon>Eukaryota</taxon>
        <taxon>Fungi</taxon>
        <taxon>Dikarya</taxon>
        <taxon>Ascomycota</taxon>
        <taxon>Pezizomycotina</taxon>
        <taxon>Dothideomycetes</taxon>
        <taxon>Pleosporomycetidae</taxon>
        <taxon>Pleosporales</taxon>
        <taxon>Pleosporineae</taxon>
        <taxon>Didymellaceae</taxon>
        <taxon>Epicoccum</taxon>
    </lineage>
</organism>
<dbReference type="SUPFAM" id="SSF54695">
    <property type="entry name" value="POZ domain"/>
    <property type="match status" value="1"/>
</dbReference>
<dbReference type="Proteomes" id="UP000193240">
    <property type="component" value="Unassembled WGS sequence"/>
</dbReference>
<dbReference type="Pfam" id="PF00651">
    <property type="entry name" value="BTB"/>
    <property type="match status" value="1"/>
</dbReference>
<dbReference type="InterPro" id="IPR011333">
    <property type="entry name" value="SKP1/BTB/POZ_sf"/>
</dbReference>
<reference evidence="2 3" key="1">
    <citation type="journal article" date="2017" name="Genome Announc.">
        <title>Genome sequence of the saprophytic ascomycete Epicoccum nigrum ICMP 19927 strain isolated from New Zealand.</title>
        <authorList>
            <person name="Fokin M."/>
            <person name="Fleetwood D."/>
            <person name="Weir B.S."/>
            <person name="Villas-Boas S.G."/>
        </authorList>
    </citation>
    <scope>NUCLEOTIDE SEQUENCE [LARGE SCALE GENOMIC DNA]</scope>
    <source>
        <strain evidence="2 3">ICMP 19927</strain>
    </source>
</reference>
<name>A0A1Y2M5R5_EPING</name>
<dbReference type="EMBL" id="KZ107840">
    <property type="protein sequence ID" value="OSS51423.1"/>
    <property type="molecule type" value="Genomic_DNA"/>
</dbReference>
<dbReference type="InterPro" id="IPR000210">
    <property type="entry name" value="BTB/POZ_dom"/>
</dbReference>
<dbReference type="Gene3D" id="3.30.710.10">
    <property type="entry name" value="Potassium Channel Kv1.1, Chain A"/>
    <property type="match status" value="2"/>
</dbReference>
<keyword evidence="3" id="KW-1185">Reference proteome</keyword>
<evidence type="ECO:0000259" key="1">
    <source>
        <dbReference type="PROSITE" id="PS50097"/>
    </source>
</evidence>
<evidence type="ECO:0000313" key="2">
    <source>
        <dbReference type="EMBL" id="OSS51423.1"/>
    </source>
</evidence>
<dbReference type="PANTHER" id="PTHR47843">
    <property type="entry name" value="BTB DOMAIN-CONTAINING PROTEIN-RELATED"/>
    <property type="match status" value="1"/>
</dbReference>
<dbReference type="InParanoid" id="A0A1Y2M5R5"/>
<evidence type="ECO:0000313" key="3">
    <source>
        <dbReference type="Proteomes" id="UP000193240"/>
    </source>
</evidence>
<protein>
    <recommendedName>
        <fullName evidence="1">BTB domain-containing protein</fullName>
    </recommendedName>
</protein>
<dbReference type="CDD" id="cd18186">
    <property type="entry name" value="BTB_POZ_ZBTB_KLHL-like"/>
    <property type="match status" value="1"/>
</dbReference>
<dbReference type="AlphaFoldDB" id="A0A1Y2M5R5"/>
<accession>A0A1Y2M5R5</accession>
<proteinExistence type="predicted"/>
<dbReference type="PANTHER" id="PTHR47843:SF2">
    <property type="entry name" value="BTB DOMAIN-CONTAINING PROTEIN"/>
    <property type="match status" value="1"/>
</dbReference>